<reference evidence="6" key="1">
    <citation type="submission" date="2025-08" db="UniProtKB">
        <authorList>
            <consortium name="RefSeq"/>
        </authorList>
    </citation>
    <scope>IDENTIFICATION</scope>
    <source>
        <tissue evidence="6">Brain</tissue>
    </source>
</reference>
<evidence type="ECO:0000259" key="4">
    <source>
        <dbReference type="SMART" id="SM00670"/>
    </source>
</evidence>
<feature type="compositionally biased region" description="Polar residues" evidence="3">
    <location>
        <begin position="1"/>
        <end position="18"/>
    </location>
</feature>
<feature type="compositionally biased region" description="Polar residues" evidence="3">
    <location>
        <begin position="369"/>
        <end position="388"/>
    </location>
</feature>
<proteinExistence type="inferred from homology"/>
<feature type="compositionally biased region" description="Basic residues" evidence="3">
    <location>
        <begin position="25"/>
        <end position="37"/>
    </location>
</feature>
<feature type="compositionally biased region" description="Basic and acidic residues" evidence="3">
    <location>
        <begin position="107"/>
        <end position="116"/>
    </location>
</feature>
<feature type="compositionally biased region" description="Basic and acidic residues" evidence="3">
    <location>
        <begin position="169"/>
        <end position="178"/>
    </location>
</feature>
<dbReference type="Pfam" id="PF13638">
    <property type="entry name" value="PIN_4"/>
    <property type="match status" value="1"/>
</dbReference>
<dbReference type="AlphaFoldDB" id="A0AAJ8BI45"/>
<dbReference type="KEGG" id="lcf:108896801"/>
<comment type="similarity">
    <text evidence="1">Belongs to the SWT1 family.</text>
</comment>
<dbReference type="SUPFAM" id="SSF88723">
    <property type="entry name" value="PIN domain-like"/>
    <property type="match status" value="1"/>
</dbReference>
<dbReference type="RefSeq" id="XP_050933467.1">
    <property type="nucleotide sequence ID" value="XM_051077510.1"/>
</dbReference>
<feature type="compositionally biased region" description="Basic and acidic residues" evidence="3">
    <location>
        <begin position="239"/>
        <end position="250"/>
    </location>
</feature>
<dbReference type="PANTHER" id="PTHR16161">
    <property type="entry name" value="TRANSCRIPTIONAL PROTEIN SWT1"/>
    <property type="match status" value="1"/>
</dbReference>
<gene>
    <name evidence="6" type="primary">swt1</name>
</gene>
<dbReference type="InterPro" id="IPR002716">
    <property type="entry name" value="PIN_dom"/>
</dbReference>
<dbReference type="Gene3D" id="3.40.50.1010">
    <property type="entry name" value="5'-nuclease"/>
    <property type="match status" value="1"/>
</dbReference>
<feature type="region of interest" description="Disordered" evidence="3">
    <location>
        <begin position="665"/>
        <end position="694"/>
    </location>
</feature>
<feature type="region of interest" description="Disordered" evidence="3">
    <location>
        <begin position="1"/>
        <end position="297"/>
    </location>
</feature>
<feature type="region of interest" description="Disordered" evidence="3">
    <location>
        <begin position="309"/>
        <end position="420"/>
    </location>
</feature>
<evidence type="ECO:0000313" key="5">
    <source>
        <dbReference type="Proteomes" id="UP000694890"/>
    </source>
</evidence>
<dbReference type="SMART" id="SM00670">
    <property type="entry name" value="PINc"/>
    <property type="match status" value="1"/>
</dbReference>
<evidence type="ECO:0000256" key="2">
    <source>
        <dbReference type="ARBA" id="ARBA00074620"/>
    </source>
</evidence>
<evidence type="ECO:0000313" key="6">
    <source>
        <dbReference type="RefSeq" id="XP_050933467.1"/>
    </source>
</evidence>
<organism evidence="5 6">
    <name type="scientific">Lates calcarifer</name>
    <name type="common">Barramundi</name>
    <name type="synonym">Holocentrus calcarifer</name>
    <dbReference type="NCBI Taxonomy" id="8187"/>
    <lineage>
        <taxon>Eukaryota</taxon>
        <taxon>Metazoa</taxon>
        <taxon>Chordata</taxon>
        <taxon>Craniata</taxon>
        <taxon>Vertebrata</taxon>
        <taxon>Euteleostomi</taxon>
        <taxon>Actinopterygii</taxon>
        <taxon>Neopterygii</taxon>
        <taxon>Teleostei</taxon>
        <taxon>Neoteleostei</taxon>
        <taxon>Acanthomorphata</taxon>
        <taxon>Carangaria</taxon>
        <taxon>Carangaria incertae sedis</taxon>
        <taxon>Centropomidae</taxon>
        <taxon>Lates</taxon>
    </lineage>
</organism>
<dbReference type="CTD" id="54823"/>
<protein>
    <recommendedName>
        <fullName evidence="2">Transcriptional protein SWT1</fullName>
    </recommendedName>
</protein>
<feature type="domain" description="PIN" evidence="4">
    <location>
        <begin position="481"/>
        <end position="609"/>
    </location>
</feature>
<dbReference type="Proteomes" id="UP000694890">
    <property type="component" value="Linkage group LG17"/>
</dbReference>
<accession>A0AAJ8BI45</accession>
<dbReference type="GeneID" id="108896801"/>
<dbReference type="InterPro" id="IPR052626">
    <property type="entry name" value="SWT1_Regulator"/>
</dbReference>
<evidence type="ECO:0000256" key="3">
    <source>
        <dbReference type="SAM" id="MobiDB-lite"/>
    </source>
</evidence>
<evidence type="ECO:0000256" key="1">
    <source>
        <dbReference type="ARBA" id="ARBA00060839"/>
    </source>
</evidence>
<dbReference type="CDD" id="cd18727">
    <property type="entry name" value="PIN_Swt1-like"/>
    <property type="match status" value="1"/>
</dbReference>
<feature type="compositionally biased region" description="Polar residues" evidence="3">
    <location>
        <begin position="97"/>
        <end position="106"/>
    </location>
</feature>
<dbReference type="FunFam" id="3.40.50.1010:FF:000012">
    <property type="entry name" value="SWT1, RNA endoribonuclease homolog"/>
    <property type="match status" value="1"/>
</dbReference>
<dbReference type="InterPro" id="IPR029060">
    <property type="entry name" value="PIN-like_dom_sf"/>
</dbReference>
<name>A0AAJ8BI45_LATCA</name>
<dbReference type="GO" id="GO:0005634">
    <property type="term" value="C:nucleus"/>
    <property type="evidence" value="ECO:0007669"/>
    <property type="project" value="TreeGrafter"/>
</dbReference>
<dbReference type="PANTHER" id="PTHR16161:SF0">
    <property type="entry name" value="TRANSCRIPTIONAL PROTEIN SWT1"/>
    <property type="match status" value="1"/>
</dbReference>
<sequence>MDSSVRTAQSLKTMSVLQNVLDRKMSKKSKKRKRKKSSSSSSEEDEKASKEQEVTSGGKSDKRKQKSCAEKQENSVSSTTKDDSQSTRQIKKPVYRQTKTQATDQKPVNKAEECTKTKSVSLPFHGENCSGKAKHHISGNYSTISGSRAVERRSSKPLSTASPGTAPQKTERISKGNLDETSSQRSPSKFKKLMSPSSVSAEHRVQKKKCRVEEPPKTGKYSNAIKTREPSKTSSISKDSLRQKRGELVKKMCRMHQQKEFKAKESQYTEAKTPSASTTNQSSTSDKHTTSKSSSKVWKTITSAQISVLSVSHKTAKSSSSQQPIDSVTPALPFSFKIPKKVQPRPVDSPGDDSDAVSVNRNLKHGTELSDSGASTRKSKQEIVQQHHSYLDETPGFSSEGQEKKSSLSGQRSNALGGGDTTTELWYDQMQVVEELHLARTEKKLEVNVMQSYGELTCMEIDPPEEGATDAYCKQPSHQDLILVLDTNILLSHLDYVKKIRSHGLGALGFPVILIPWVVLQELDSLKRGRGLSGSVAHLATPAISYIYNSLKSRDPNLWGQSMQQATESSYGLNAENNDDRVLQCCLQYQCLYPGCALILCTNDKNLCSKALLSGVKAFSKNDLEAGVERSRHGLRPLQNAECPVLPHINHQIYSPVLNRSCTPAQPHNQERPGLSAGPVIKHSQQPSEGGEEKTKWDLSRCVSELEDILQEVLSDVLEVEMKAAYDNLWLEIVYLKPPWTLQDVLQCLKKHWIAVFGQIVPRKKQQTVLNLIEFFNSGKTMDCGATVAALQEAMDFVKAFGKSSSRVPTAISVMDNIFNKLQPQRESPSCDVVMNDDDEDKQPTSAQVSHQEVWALFENIWSNVSQISLEVFKALGFDLHTMQSAQPAGGPPPPQDALAYLHKLSSMVSQLLQAFSSVLSSAPGLEEVQTLLNIILSNKIVDVDSRLTAIDLLDCFSQQDYREKLRVGGSQLMGLKEALDRCVAATGQNITFTT</sequence>
<feature type="compositionally biased region" description="Polar residues" evidence="3">
    <location>
        <begin position="156"/>
        <end position="168"/>
    </location>
</feature>
<feature type="compositionally biased region" description="Basic and acidic residues" evidence="3">
    <location>
        <begin position="257"/>
        <end position="267"/>
    </location>
</feature>
<feature type="compositionally biased region" description="Polar residues" evidence="3">
    <location>
        <begin position="268"/>
        <end position="281"/>
    </location>
</feature>